<reference evidence="2" key="1">
    <citation type="journal article" date="2013" name="Nature">
        <title>Draft genome of the wheat A-genome progenitor Triticum urartu.</title>
        <authorList>
            <person name="Ling H.Q."/>
            <person name="Zhao S."/>
            <person name="Liu D."/>
            <person name="Wang J."/>
            <person name="Sun H."/>
            <person name="Zhang C."/>
            <person name="Fan H."/>
            <person name="Li D."/>
            <person name="Dong L."/>
            <person name="Tao Y."/>
            <person name="Gao C."/>
            <person name="Wu H."/>
            <person name="Li Y."/>
            <person name="Cui Y."/>
            <person name="Guo X."/>
            <person name="Zheng S."/>
            <person name="Wang B."/>
            <person name="Yu K."/>
            <person name="Liang Q."/>
            <person name="Yang W."/>
            <person name="Lou X."/>
            <person name="Chen J."/>
            <person name="Feng M."/>
            <person name="Jian J."/>
            <person name="Zhang X."/>
            <person name="Luo G."/>
            <person name="Jiang Y."/>
            <person name="Liu J."/>
            <person name="Wang Z."/>
            <person name="Sha Y."/>
            <person name="Zhang B."/>
            <person name="Wu H."/>
            <person name="Tang D."/>
            <person name="Shen Q."/>
            <person name="Xue P."/>
            <person name="Zou S."/>
            <person name="Wang X."/>
            <person name="Liu X."/>
            <person name="Wang F."/>
            <person name="Yang Y."/>
            <person name="An X."/>
            <person name="Dong Z."/>
            <person name="Zhang K."/>
            <person name="Zhang X."/>
            <person name="Luo M.C."/>
            <person name="Dvorak J."/>
            <person name="Tong Y."/>
            <person name="Wang J."/>
            <person name="Yang H."/>
            <person name="Li Z."/>
            <person name="Wang D."/>
            <person name="Zhang A."/>
            <person name="Wang J."/>
        </authorList>
    </citation>
    <scope>NUCLEOTIDE SEQUENCE</scope>
    <source>
        <strain evidence="2">cv. G1812</strain>
    </source>
</reference>
<sequence>MDARTQQRGQLQFSESSVCCHDLYGIGDRVLLQHKSISNVIEFESLFFSNAKACSARPGLDLAVIRRDPRPERPSGRVPRPESPFHIATLRGASNVAGGGKSSVQPYYAEFAGGRRTPVEPSIA</sequence>
<dbReference type="Gramene" id="TuG1812G0700004126.01.T01">
    <property type="protein sequence ID" value="TuG1812G0700004126.01.T01.cds239498"/>
    <property type="gene ID" value="TuG1812G0700004126.01"/>
</dbReference>
<proteinExistence type="predicted"/>
<dbReference type="Gramene" id="TuG1812G0700004126.01.T02">
    <property type="protein sequence ID" value="TuG1812G0700004126.01.T02.cds239498"/>
    <property type="gene ID" value="TuG1812G0700004126.01"/>
</dbReference>
<dbReference type="EnsemblPlants" id="TuG1812G0700004126.01.T02">
    <property type="protein sequence ID" value="TuG1812G0700004126.01.T02.cds239498"/>
    <property type="gene ID" value="TuG1812G0700004126.01"/>
</dbReference>
<reference evidence="1" key="3">
    <citation type="submission" date="2022-06" db="UniProtKB">
        <authorList>
            <consortium name="EnsemblPlants"/>
        </authorList>
    </citation>
    <scope>IDENTIFICATION</scope>
</reference>
<keyword evidence="2" id="KW-1185">Reference proteome</keyword>
<organism evidence="1 2">
    <name type="scientific">Triticum urartu</name>
    <name type="common">Red wild einkorn</name>
    <name type="synonym">Crithodium urartu</name>
    <dbReference type="NCBI Taxonomy" id="4572"/>
    <lineage>
        <taxon>Eukaryota</taxon>
        <taxon>Viridiplantae</taxon>
        <taxon>Streptophyta</taxon>
        <taxon>Embryophyta</taxon>
        <taxon>Tracheophyta</taxon>
        <taxon>Spermatophyta</taxon>
        <taxon>Magnoliopsida</taxon>
        <taxon>Liliopsida</taxon>
        <taxon>Poales</taxon>
        <taxon>Poaceae</taxon>
        <taxon>BOP clade</taxon>
        <taxon>Pooideae</taxon>
        <taxon>Triticodae</taxon>
        <taxon>Triticeae</taxon>
        <taxon>Triticinae</taxon>
        <taxon>Triticum</taxon>
    </lineage>
</organism>
<evidence type="ECO:0000313" key="2">
    <source>
        <dbReference type="Proteomes" id="UP000015106"/>
    </source>
</evidence>
<dbReference type="EnsemblPlants" id="TuG1812G0700004126.01.T03">
    <property type="protein sequence ID" value="TuG1812G0700004126.01.T03.cds239498"/>
    <property type="gene ID" value="TuG1812G0700004126.01"/>
</dbReference>
<dbReference type="AlphaFoldDB" id="A0A8R7V979"/>
<accession>A0A8R7V979</accession>
<name>A0A8R7V979_TRIUA</name>
<dbReference type="Gramene" id="TuG1812G0700004126.01.T03">
    <property type="protein sequence ID" value="TuG1812G0700004126.01.T03.cds239498"/>
    <property type="gene ID" value="TuG1812G0700004126.01"/>
</dbReference>
<dbReference type="Proteomes" id="UP000015106">
    <property type="component" value="Chromosome 7"/>
</dbReference>
<evidence type="ECO:0000313" key="1">
    <source>
        <dbReference type="EnsemblPlants" id="TuG1812G0700004126.01.T03.cds239498"/>
    </source>
</evidence>
<reference evidence="1" key="2">
    <citation type="submission" date="2018-03" db="EMBL/GenBank/DDBJ databases">
        <title>The Triticum urartu genome reveals the dynamic nature of wheat genome evolution.</title>
        <authorList>
            <person name="Ling H."/>
            <person name="Ma B."/>
            <person name="Shi X."/>
            <person name="Liu H."/>
            <person name="Dong L."/>
            <person name="Sun H."/>
            <person name="Cao Y."/>
            <person name="Gao Q."/>
            <person name="Zheng S."/>
            <person name="Li Y."/>
            <person name="Yu Y."/>
            <person name="Du H."/>
            <person name="Qi M."/>
            <person name="Li Y."/>
            <person name="Yu H."/>
            <person name="Cui Y."/>
            <person name="Wang N."/>
            <person name="Chen C."/>
            <person name="Wu H."/>
            <person name="Zhao Y."/>
            <person name="Zhang J."/>
            <person name="Li Y."/>
            <person name="Zhou W."/>
            <person name="Zhang B."/>
            <person name="Hu W."/>
            <person name="Eijk M."/>
            <person name="Tang J."/>
            <person name="Witsenboer H."/>
            <person name="Zhao S."/>
            <person name="Li Z."/>
            <person name="Zhang A."/>
            <person name="Wang D."/>
            <person name="Liang C."/>
        </authorList>
    </citation>
    <scope>NUCLEOTIDE SEQUENCE [LARGE SCALE GENOMIC DNA]</scope>
    <source>
        <strain evidence="1">cv. G1812</strain>
    </source>
</reference>
<dbReference type="EnsemblPlants" id="TuG1812G0700004126.01.T01">
    <property type="protein sequence ID" value="TuG1812G0700004126.01.T01.cds239498"/>
    <property type="gene ID" value="TuG1812G0700004126.01"/>
</dbReference>
<protein>
    <submittedName>
        <fullName evidence="1">Uncharacterized protein</fullName>
    </submittedName>
</protein>